<name>A0ABV1HS99_9FIRM</name>
<dbReference type="Proteomes" id="UP001478133">
    <property type="component" value="Unassembled WGS sequence"/>
</dbReference>
<feature type="transmembrane region" description="Helical" evidence="2">
    <location>
        <begin position="113"/>
        <end position="142"/>
    </location>
</feature>
<feature type="transmembrane region" description="Helical" evidence="2">
    <location>
        <begin position="63"/>
        <end position="92"/>
    </location>
</feature>
<keyword evidence="2" id="KW-0812">Transmembrane</keyword>
<evidence type="ECO:0000256" key="2">
    <source>
        <dbReference type="SAM" id="Phobius"/>
    </source>
</evidence>
<keyword evidence="2" id="KW-0472">Membrane</keyword>
<feature type="region of interest" description="Disordered" evidence="1">
    <location>
        <begin position="338"/>
        <end position="381"/>
    </location>
</feature>
<comment type="caution">
    <text evidence="3">The sequence shown here is derived from an EMBL/GenBank/DDBJ whole genome shotgun (WGS) entry which is preliminary data.</text>
</comment>
<keyword evidence="4" id="KW-1185">Reference proteome</keyword>
<evidence type="ECO:0000313" key="3">
    <source>
        <dbReference type="EMBL" id="MEQ2565200.1"/>
    </source>
</evidence>
<sequence>MYNQINVQHIKNYFRKPSVLVLTVCKAVTVFISCFLGIFAVGAVNDLLRTLATVSHDADLYEFSSLSVASSIPSVIIDSIIALIPAALWLWIYLSAKSNNINRKPDTVFTVNFVFAVLGIVGSALAIICSGLFFLLGIGMALPYDDMTSSEQEMMSFVSALLIVVSIILLINSVISLIYSIAKAKFFSSAKKSMFSDRVYPSGAVYGIFSIIQAAINLLVCLGTIFFGFVLYNSNEFATDITALSDLLPFIAISRNIPLIIIISGFTGFITVFALVLEGIIALGYNKMAKAVPPTPDFNPYNNGYNQFNQYNQNQYNPNFNGQYNNVNNQNFNQPYQNNQDYNNQNFVNQQPNPNQQTAVPNQPVDNNAYFDGFDNPSQQLSNQMNLENQINNDLNNNPYE</sequence>
<feature type="transmembrane region" description="Helical" evidence="2">
    <location>
        <begin position="203"/>
        <end position="232"/>
    </location>
</feature>
<keyword evidence="2" id="KW-1133">Transmembrane helix</keyword>
<evidence type="ECO:0000256" key="1">
    <source>
        <dbReference type="SAM" id="MobiDB-lite"/>
    </source>
</evidence>
<gene>
    <name evidence="3" type="ORF">ABFO16_02990</name>
</gene>
<proteinExistence type="predicted"/>
<evidence type="ECO:0008006" key="5">
    <source>
        <dbReference type="Google" id="ProtNLM"/>
    </source>
</evidence>
<feature type="transmembrane region" description="Helical" evidence="2">
    <location>
        <begin position="20"/>
        <end position="43"/>
    </location>
</feature>
<accession>A0ABV1HS99</accession>
<feature type="transmembrane region" description="Helical" evidence="2">
    <location>
        <begin position="257"/>
        <end position="283"/>
    </location>
</feature>
<organism evidence="3 4">
    <name type="scientific">Ruminococcoides intestinihominis</name>
    <dbReference type="NCBI Taxonomy" id="3133161"/>
    <lineage>
        <taxon>Bacteria</taxon>
        <taxon>Bacillati</taxon>
        <taxon>Bacillota</taxon>
        <taxon>Clostridia</taxon>
        <taxon>Eubacteriales</taxon>
        <taxon>Oscillospiraceae</taxon>
        <taxon>Ruminococcoides</taxon>
    </lineage>
</organism>
<dbReference type="RefSeq" id="WP_211147233.1">
    <property type="nucleotide sequence ID" value="NZ_JBBMEY010000082.1"/>
</dbReference>
<reference evidence="3 4" key="1">
    <citation type="submission" date="2024-03" db="EMBL/GenBank/DDBJ databases">
        <title>Human intestinal bacterial collection.</title>
        <authorList>
            <person name="Pauvert C."/>
            <person name="Hitch T.C.A."/>
            <person name="Clavel T."/>
        </authorList>
    </citation>
    <scope>NUCLEOTIDE SEQUENCE [LARGE SCALE GENOMIC DNA]</scope>
    <source>
        <strain evidence="3 4">CLA-AP-H18</strain>
    </source>
</reference>
<protein>
    <recommendedName>
        <fullName evidence="5">Glycerophosphoryl diester phosphodiesterase membrane domain-containing protein</fullName>
    </recommendedName>
</protein>
<evidence type="ECO:0000313" key="4">
    <source>
        <dbReference type="Proteomes" id="UP001478133"/>
    </source>
</evidence>
<feature type="compositionally biased region" description="Low complexity" evidence="1">
    <location>
        <begin position="338"/>
        <end position="365"/>
    </location>
</feature>
<dbReference type="EMBL" id="JBBMFI010000007">
    <property type="protein sequence ID" value="MEQ2565200.1"/>
    <property type="molecule type" value="Genomic_DNA"/>
</dbReference>
<feature type="transmembrane region" description="Helical" evidence="2">
    <location>
        <begin position="154"/>
        <end position="182"/>
    </location>
</feature>